<dbReference type="EMBL" id="CP001855">
    <property type="protein sequence ID" value="ADR28712.1"/>
    <property type="molecule type" value="Genomic_DNA"/>
</dbReference>
<dbReference type="Pfam" id="PF04612">
    <property type="entry name" value="T2SSM"/>
    <property type="match status" value="1"/>
</dbReference>
<dbReference type="GO" id="GO:0015628">
    <property type="term" value="P:protein secretion by the type II secretion system"/>
    <property type="evidence" value="ECO:0007669"/>
    <property type="project" value="InterPro"/>
</dbReference>
<dbReference type="HOGENOM" id="CLU_195180_0_0_6"/>
<dbReference type="GO" id="GO:0015627">
    <property type="term" value="C:type II protein secretion system complex"/>
    <property type="evidence" value="ECO:0007669"/>
    <property type="project" value="InterPro"/>
</dbReference>
<gene>
    <name evidence="2" type="ordered locus">NRG857_16520</name>
</gene>
<proteinExistence type="predicted"/>
<keyword evidence="3" id="KW-1185">Reference proteome</keyword>
<evidence type="ECO:0000256" key="1">
    <source>
        <dbReference type="SAM" id="Phobius"/>
    </source>
</evidence>
<protein>
    <submittedName>
        <fullName evidence="2">Putative general secretion pathway protein M</fullName>
    </submittedName>
</protein>
<evidence type="ECO:0000313" key="3">
    <source>
        <dbReference type="Proteomes" id="UP000008614"/>
    </source>
</evidence>
<organism evidence="2 3">
    <name type="scientific">Escherichia coli O83:H1 (strain NRG 857C / AIEC)</name>
    <dbReference type="NCBI Taxonomy" id="685038"/>
    <lineage>
        <taxon>Bacteria</taxon>
        <taxon>Pseudomonadati</taxon>
        <taxon>Pseudomonadota</taxon>
        <taxon>Gammaproteobacteria</taxon>
        <taxon>Enterobacterales</taxon>
        <taxon>Enterobacteriaceae</taxon>
        <taxon>Escherichia</taxon>
    </lineage>
</organism>
<reference evidence="2 3" key="1">
    <citation type="journal article" date="2010" name="BMC Genomics">
        <title>Genome sequence of adherent-invasive Escherichia coli and comparative genomic analysis with other E. coli pathotypes.</title>
        <authorList>
            <person name="Nash J.H."/>
            <person name="Villegas A."/>
            <person name="Kropinski A.M."/>
            <person name="Aguilar-Valenzuela R."/>
            <person name="Konczy P."/>
            <person name="Mascarenhas M."/>
            <person name="Ziebell K."/>
            <person name="Torres A.G."/>
            <person name="Karmali M.A."/>
            <person name="Coombes B.K."/>
        </authorList>
    </citation>
    <scope>NUCLEOTIDE SEQUENCE [LARGE SCALE GENOMIC DNA]</scope>
    <source>
        <strain evidence="3">NRG 857C / AIEC</strain>
    </source>
</reference>
<dbReference type="Proteomes" id="UP000008614">
    <property type="component" value="Chromosome"/>
</dbReference>
<name>A0A0H3EPL8_ECO8N</name>
<dbReference type="InterPro" id="IPR007690">
    <property type="entry name" value="T2SS_GspM"/>
</dbReference>
<dbReference type="AlphaFoldDB" id="A0A0H3EPL8"/>
<dbReference type="PATRIC" id="fig|685038.3.peg.3369"/>
<keyword evidence="1" id="KW-0472">Membrane</keyword>
<dbReference type="KEGG" id="eln:NRG857_16520"/>
<feature type="transmembrane region" description="Helical" evidence="1">
    <location>
        <begin position="16"/>
        <end position="34"/>
    </location>
</feature>
<sequence length="58" mass="6729">MIKSWWAEKSTSEKQIVAALAVLSLGVFCWLAVIKPIDTYIEEHQSHAQKIKKDIKWM</sequence>
<evidence type="ECO:0000313" key="2">
    <source>
        <dbReference type="EMBL" id="ADR28712.1"/>
    </source>
</evidence>
<accession>A0A0H3EPL8</accession>
<keyword evidence="1" id="KW-1133">Transmembrane helix</keyword>
<keyword evidence="1" id="KW-0812">Transmembrane</keyword>